<keyword evidence="12" id="KW-1015">Disulfide bond</keyword>
<evidence type="ECO:0000256" key="4">
    <source>
        <dbReference type="ARBA" id="ARBA00022692"/>
    </source>
</evidence>
<evidence type="ECO:0000256" key="15">
    <source>
        <dbReference type="SAM" id="MobiDB-lite"/>
    </source>
</evidence>
<evidence type="ECO:0000313" key="20">
    <source>
        <dbReference type="RefSeq" id="XP_042566908.1"/>
    </source>
</evidence>
<dbReference type="FunFam" id="2.60.120.200:FF:000003">
    <property type="entry name" value="neurexin-1 isoform X1"/>
    <property type="match status" value="1"/>
</dbReference>
<dbReference type="GO" id="GO:0016020">
    <property type="term" value="C:membrane"/>
    <property type="evidence" value="ECO:0007669"/>
    <property type="project" value="UniProtKB-SubCell"/>
</dbReference>
<evidence type="ECO:0000256" key="10">
    <source>
        <dbReference type="ARBA" id="ARBA00022989"/>
    </source>
</evidence>
<dbReference type="FunFam" id="2.60.120.200:FF:000004">
    <property type="entry name" value="neurexin-1 isoform X1"/>
    <property type="match status" value="1"/>
</dbReference>
<dbReference type="PROSITE" id="PS50025">
    <property type="entry name" value="LAM_G_DOMAIN"/>
    <property type="match status" value="6"/>
</dbReference>
<keyword evidence="8" id="KW-0106">Calcium</keyword>
<evidence type="ECO:0000256" key="5">
    <source>
        <dbReference type="ARBA" id="ARBA00022723"/>
    </source>
</evidence>
<feature type="domain" description="Laminin G" evidence="18">
    <location>
        <begin position="481"/>
        <end position="669"/>
    </location>
</feature>
<dbReference type="GO" id="GO:0002040">
    <property type="term" value="P:sprouting angiogenesis"/>
    <property type="evidence" value="ECO:0007669"/>
    <property type="project" value="UniProtKB-ARBA"/>
</dbReference>
<dbReference type="GO" id="GO:0007155">
    <property type="term" value="P:cell adhesion"/>
    <property type="evidence" value="ECO:0007669"/>
    <property type="project" value="UniProtKB-KW"/>
</dbReference>
<keyword evidence="5" id="KW-0479">Metal-binding</keyword>
<feature type="domain" description="Laminin G" evidence="18">
    <location>
        <begin position="277"/>
        <end position="474"/>
    </location>
</feature>
<dbReference type="InterPro" id="IPR000742">
    <property type="entry name" value="EGF"/>
</dbReference>
<proteinExistence type="inferred from homology"/>
<reference evidence="20" key="1">
    <citation type="submission" date="2025-08" db="UniProtKB">
        <authorList>
            <consortium name="RefSeq"/>
        </authorList>
    </citation>
    <scope>IDENTIFICATION</scope>
    <source>
        <tissue evidence="20">Muscle</tissue>
    </source>
</reference>
<dbReference type="CDD" id="cd00054">
    <property type="entry name" value="EGF_CA"/>
    <property type="match status" value="2"/>
</dbReference>
<dbReference type="SMART" id="SM00294">
    <property type="entry name" value="4.1m"/>
    <property type="match status" value="1"/>
</dbReference>
<keyword evidence="3 14" id="KW-0245">EGF-like domain</keyword>
<feature type="domain" description="EGF-like" evidence="19">
    <location>
        <begin position="673"/>
        <end position="710"/>
    </location>
</feature>
<dbReference type="Pfam" id="PF02210">
    <property type="entry name" value="Laminin_G_2"/>
    <property type="match status" value="6"/>
</dbReference>
<evidence type="ECO:0000256" key="11">
    <source>
        <dbReference type="ARBA" id="ARBA00023136"/>
    </source>
</evidence>
<feature type="signal peptide" evidence="17">
    <location>
        <begin position="1"/>
        <end position="30"/>
    </location>
</feature>
<dbReference type="PROSITE" id="PS50026">
    <property type="entry name" value="EGF_3"/>
    <property type="match status" value="3"/>
</dbReference>
<comment type="caution">
    <text evidence="14">Lacks conserved residue(s) required for the propagation of feature annotation.</text>
</comment>
<dbReference type="PANTHER" id="PTHR15036:SF92">
    <property type="entry name" value="NEUREXIN 2A ALPHA"/>
    <property type="match status" value="1"/>
</dbReference>
<gene>
    <name evidence="20" type="primary">nrxn2a</name>
</gene>
<organism evidence="20">
    <name type="scientific">Cyprinus carpio</name>
    <name type="common">Common carp</name>
    <dbReference type="NCBI Taxonomy" id="7962"/>
    <lineage>
        <taxon>Eukaryota</taxon>
        <taxon>Metazoa</taxon>
        <taxon>Chordata</taxon>
        <taxon>Craniata</taxon>
        <taxon>Vertebrata</taxon>
        <taxon>Euteleostomi</taxon>
        <taxon>Actinopterygii</taxon>
        <taxon>Neopterygii</taxon>
        <taxon>Teleostei</taxon>
        <taxon>Ostariophysi</taxon>
        <taxon>Cypriniformes</taxon>
        <taxon>Cyprinidae</taxon>
        <taxon>Cyprininae</taxon>
        <taxon>Cyprinus</taxon>
    </lineage>
</organism>
<evidence type="ECO:0000256" key="13">
    <source>
        <dbReference type="ARBA" id="ARBA00054347"/>
    </source>
</evidence>
<protein>
    <submittedName>
        <fullName evidence="20">Neurexin 2a isoform X10</fullName>
    </submittedName>
</protein>
<feature type="domain" description="EGF-like" evidence="19">
    <location>
        <begin position="1080"/>
        <end position="1117"/>
    </location>
</feature>
<feature type="domain" description="Laminin G" evidence="18">
    <location>
        <begin position="30"/>
        <end position="206"/>
    </location>
</feature>
<comment type="subcellular location">
    <subcellularLocation>
        <location evidence="1">Membrane</location>
        <topology evidence="1">Single-pass type I membrane protein</topology>
    </subcellularLocation>
</comment>
<feature type="domain" description="EGF-like" evidence="19">
    <location>
        <begin position="202"/>
        <end position="240"/>
    </location>
</feature>
<evidence type="ECO:0000259" key="19">
    <source>
        <dbReference type="PROSITE" id="PS50026"/>
    </source>
</evidence>
<feature type="region of interest" description="Disordered" evidence="15">
    <location>
        <begin position="1459"/>
        <end position="1504"/>
    </location>
</feature>
<evidence type="ECO:0000256" key="3">
    <source>
        <dbReference type="ARBA" id="ARBA00022536"/>
    </source>
</evidence>
<keyword evidence="7" id="KW-0677">Repeat</keyword>
<dbReference type="FunFam" id="2.60.120.200:FF:000005">
    <property type="entry name" value="neurexin-1 isoform X1"/>
    <property type="match status" value="1"/>
</dbReference>
<dbReference type="CTD" id="558326"/>
<evidence type="ECO:0000256" key="1">
    <source>
        <dbReference type="ARBA" id="ARBA00004479"/>
    </source>
</evidence>
<feature type="domain" description="Laminin G" evidence="18">
    <location>
        <begin position="713"/>
        <end position="887"/>
    </location>
</feature>
<evidence type="ECO:0000259" key="18">
    <source>
        <dbReference type="PROSITE" id="PS50025"/>
    </source>
</evidence>
<evidence type="ECO:0000256" key="8">
    <source>
        <dbReference type="ARBA" id="ARBA00022837"/>
    </source>
</evidence>
<comment type="similarity">
    <text evidence="2">Belongs to the neurexin family.</text>
</comment>
<dbReference type="CDD" id="cd00110">
    <property type="entry name" value="LamG"/>
    <property type="match status" value="6"/>
</dbReference>
<feature type="chain" id="PRO_5040128576" evidence="17">
    <location>
        <begin position="31"/>
        <end position="1504"/>
    </location>
</feature>
<feature type="compositionally biased region" description="Polar residues" evidence="15">
    <location>
        <begin position="1460"/>
        <end position="1472"/>
    </location>
</feature>
<keyword evidence="10 16" id="KW-1133">Transmembrane helix</keyword>
<dbReference type="PANTHER" id="PTHR15036">
    <property type="entry name" value="PIKACHURIN-LIKE PROTEIN"/>
    <property type="match status" value="1"/>
</dbReference>
<feature type="domain" description="Laminin G" evidence="18">
    <location>
        <begin position="1121"/>
        <end position="1321"/>
    </location>
</feature>
<name>A0A9Q9VKW0_CYPCA</name>
<keyword evidence="11 16" id="KW-0472">Membrane</keyword>
<evidence type="ECO:0000256" key="17">
    <source>
        <dbReference type="SAM" id="SignalP"/>
    </source>
</evidence>
<keyword evidence="9" id="KW-0130">Cell adhesion</keyword>
<dbReference type="SMART" id="SM00181">
    <property type="entry name" value="EGF"/>
    <property type="match status" value="3"/>
</dbReference>
<accession>A0A9Q9VKW0</accession>
<dbReference type="SMART" id="SM00282">
    <property type="entry name" value="LamG"/>
    <property type="match status" value="6"/>
</dbReference>
<keyword evidence="6 17" id="KW-0732">Signal</keyword>
<feature type="region of interest" description="Disordered" evidence="15">
    <location>
        <begin position="1389"/>
        <end position="1410"/>
    </location>
</feature>
<dbReference type="SMR" id="A0A9Q9VKW0"/>
<dbReference type="GeneID" id="109073771"/>
<evidence type="ECO:0000256" key="2">
    <source>
        <dbReference type="ARBA" id="ARBA00010241"/>
    </source>
</evidence>
<comment type="function">
    <text evidence="13">Neuronal cell surface protein that may be involved in cell recognition and cell adhesion.</text>
</comment>
<evidence type="ECO:0000256" key="7">
    <source>
        <dbReference type="ARBA" id="ARBA00022737"/>
    </source>
</evidence>
<sequence>MMTRKWRCGAKFLWASVWLGLMVGIAVTAALEFDGLPGQWVRYGPWEAGATGELSFTMKTNISKAVVLYLDDGGNCDFLELFINDGRLQLRFAIHCGEPASLHMETHVNDERWHRVLLTRNYRETMLAMDGESKVAEVKSKRREMMVASDLYMGGIPPDVRLSALTSSTVKYEPPFRGLIANLMLGETPPALLDSQGVKNDLEYLCSKQNPCSNGGRCSIHDSEVLCDCSNTGYKGKYCTEALQQVFGGLAHLTLKSQAPGAAPLMATPAAGQVESVATFKGNEFFSYDLSQKPIQSSTDEITLSFRTLQRNGLLLHTGKSADYVNLSLKSGAVCLVINLGSGAFEALVEPSDGKFNDNAWHAVRVSRNLRQRAGVGLPTVNKLHYMVTISVDGLLTTTGYTQEDYTMLGSDDFFYVGGSPNTADLPGSPVSNNFMGCLKDVIYTNNEFRLELSRLAELRDPRVTIHGDLTFRCEDVAALDPVSFDVPTAYVTLPRWNAKKTGSVSFDFRTTEPNGLLLFSHGRPQGSKDHRPKVDFFAMELLEGFLYLLMDMGSGSIKMKVGNKKVNDGEWCHVDFQREGRKGSISVNGRSMPFSTNEGSEILDLDGEMYLGGLPEDSGSLPLPPEVWTARLRLGFVGCVRDLFIDGRSKDLRRLAELQSAPGVSSFCTRETHRRCSSEPCAHGGRCREGWNRHVCDCTGTGYLGPNCEMESAVLSYDGSMFLKVLMPHAVHTEAEDVSLRFMSQRAYGLLMATTSKESADTLRLELDGGRVRLTVNLDCIGIDCNLSKGPETLFAGHKLNDNEWHSVKVVRRGKSLQLSVDNVTVEGQMSGAHSQLEFHHIETGIMTERRFISVMPSNFIGHLQGLSFNSMPYLDQCKNGDISYCELNARFGMRRIVADPVSFRNRASYVALSTLQAYASMHLFFQFKTTSPDGLMLFNSGDGSDFIVIELVKGYIHYVFDLGNGPSLMKGNSDKPLNDNQWHNVMVSRDDSNVHTLKIDSRTVTQHSNGARNLDLKGELYIGGIGKSMYNSLPKLIASRDGYQGCLASVDLNGRLPDLIADALHRVGQVERGCEAGPGTTCTEDCCSNQGVCLQQWEGFTCDCTMTTYGGPLCSDPGTTYIFGRGGALITYTWAPNDRPSTRADRLAVGFSTQQSDAILVQVESSQGLGDYLQLHIEQGKVGVIFNVGTDDITIDEPAVTVNDGKYHVVRFTRSGGNATLQVDNQPVIERFPSGNIDNERLAIARQRIPYRLGRVVDEWLLDKGRQLTIFNSQAAIKVGGQDKGRSFQGQISGLYYNGLQVLKLAAEGDPNVQVTGNLRLVGDAPSVLSTETTSATPPAAADMSTTIMETTTTMATTTTRRQRSPSLKDSITQNSDDLLVASAECPSDDEDLEECEPGTAHPTDLMEKGRPGAVEVIRESSSTTGMVVGIVAAAALCILILLYAMYKYRNRDEGSYQVDQSRNSGSESNGAVVKEKTPSTTAAVAKTTAKGKKNKDKEYYV</sequence>
<dbReference type="FunFam" id="2.10.25.10:FF:000029">
    <property type="entry name" value="neurexin-1 isoform X1"/>
    <property type="match status" value="1"/>
</dbReference>
<feature type="transmembrane region" description="Helical" evidence="16">
    <location>
        <begin position="1429"/>
        <end position="1449"/>
    </location>
</feature>
<feature type="domain" description="Laminin G" evidence="18">
    <location>
        <begin position="901"/>
        <end position="1076"/>
    </location>
</feature>
<evidence type="ECO:0000256" key="16">
    <source>
        <dbReference type="SAM" id="Phobius"/>
    </source>
</evidence>
<dbReference type="InterPro" id="IPR050372">
    <property type="entry name" value="Neurexin-related_CASP"/>
</dbReference>
<evidence type="ECO:0000256" key="6">
    <source>
        <dbReference type="ARBA" id="ARBA00022729"/>
    </source>
</evidence>
<evidence type="ECO:0000256" key="12">
    <source>
        <dbReference type="ARBA" id="ARBA00023157"/>
    </source>
</evidence>
<dbReference type="FunFam" id="2.10.25.10:FF:000015">
    <property type="entry name" value="neurexin-1 isoform X1"/>
    <property type="match status" value="1"/>
</dbReference>
<keyword evidence="4 16" id="KW-0812">Transmembrane</keyword>
<evidence type="ECO:0000256" key="14">
    <source>
        <dbReference type="PROSITE-ProRule" id="PRU00076"/>
    </source>
</evidence>
<dbReference type="FunFam" id="2.60.120.200:FF:000007">
    <property type="entry name" value="neurexin-1 isoform X1"/>
    <property type="match status" value="1"/>
</dbReference>
<dbReference type="Proteomes" id="UP001155660">
    <property type="component" value="Chromosome A21"/>
</dbReference>
<feature type="compositionally biased region" description="Acidic residues" evidence="15">
    <location>
        <begin position="1389"/>
        <end position="1399"/>
    </location>
</feature>
<dbReference type="InterPro" id="IPR003585">
    <property type="entry name" value="Neurexin-like"/>
</dbReference>
<dbReference type="RefSeq" id="XP_042566908.1">
    <property type="nucleotide sequence ID" value="XM_042710974.1"/>
</dbReference>
<evidence type="ECO:0000256" key="9">
    <source>
        <dbReference type="ARBA" id="ARBA00022889"/>
    </source>
</evidence>
<feature type="compositionally biased region" description="Low complexity" evidence="15">
    <location>
        <begin position="1481"/>
        <end position="1491"/>
    </location>
</feature>
<dbReference type="GO" id="GO:0046872">
    <property type="term" value="F:metal ion binding"/>
    <property type="evidence" value="ECO:0007669"/>
    <property type="project" value="UniProtKB-KW"/>
</dbReference>
<dbReference type="InterPro" id="IPR001791">
    <property type="entry name" value="Laminin_G"/>
</dbReference>